<dbReference type="CDD" id="cd03229">
    <property type="entry name" value="ABC_Class3"/>
    <property type="match status" value="1"/>
</dbReference>
<evidence type="ECO:0000313" key="7">
    <source>
        <dbReference type="EMBL" id="QGT15913.1"/>
    </source>
</evidence>
<protein>
    <submittedName>
        <fullName evidence="7">Amino acid ABC transporter ATP-binding protein</fullName>
    </submittedName>
</protein>
<dbReference type="Gene3D" id="3.40.50.300">
    <property type="entry name" value="P-loop containing nucleotide triphosphate hydrolases"/>
    <property type="match status" value="1"/>
</dbReference>
<dbReference type="SMART" id="SM00382">
    <property type="entry name" value="AAA"/>
    <property type="match status" value="1"/>
</dbReference>
<comment type="similarity">
    <text evidence="1">Belongs to the ABC transporter superfamily.</text>
</comment>
<dbReference type="PROSITE" id="PS00211">
    <property type="entry name" value="ABC_TRANSPORTER_1"/>
    <property type="match status" value="1"/>
</dbReference>
<evidence type="ECO:0000256" key="5">
    <source>
        <dbReference type="ARBA" id="ARBA00024725"/>
    </source>
</evidence>
<evidence type="ECO:0000259" key="6">
    <source>
        <dbReference type="PROSITE" id="PS50893"/>
    </source>
</evidence>
<evidence type="ECO:0000256" key="2">
    <source>
        <dbReference type="ARBA" id="ARBA00022448"/>
    </source>
</evidence>
<comment type="function">
    <text evidence="5">Part of an ABC transporter complex. Transmembrane domains (TMD) form a pore in the inner membrane and the ATP-binding domain (NBD) is responsible for energy generation.</text>
</comment>
<evidence type="ECO:0000313" key="8">
    <source>
        <dbReference type="Proteomes" id="UP000422744"/>
    </source>
</evidence>
<dbReference type="PANTHER" id="PTHR43166">
    <property type="entry name" value="AMINO ACID IMPORT ATP-BINDING PROTEIN"/>
    <property type="match status" value="1"/>
</dbReference>
<feature type="domain" description="ABC transporter" evidence="6">
    <location>
        <begin position="2"/>
        <end position="213"/>
    </location>
</feature>
<sequence length="213" mass="23663">MIKMHNVCKLFNNVPVLNNINLIIEQSIVGLAGPSGSGKSTLLRCIQKLEVLDSGSIECNDSTGFVFQDFQLFPHMTVWENLTYAPKLKNKTQDQSDSLLESLGIASKKNDYPSNLSGGQKQRVALARSLMMNPRILLCDEPTSGLDVATIVDVVELLQSVRDMGITMIIASHNLDFLTKISDRIILLKNGKIIVDINPKEIDEPTNYLKNNY</sequence>
<reference evidence="7 8" key="1">
    <citation type="submission" date="2019-03" db="EMBL/GenBank/DDBJ databases">
        <title>Wolbachia endosymbiont of Haematobia irritans wIrr.</title>
        <authorList>
            <person name="Parry R.H."/>
            <person name="Asgari S."/>
        </authorList>
    </citation>
    <scope>NUCLEOTIDE SEQUENCE [LARGE SCALE GENOMIC DNA]</scope>
    <source>
        <strain evidence="8">wIrr</strain>
    </source>
</reference>
<dbReference type="PROSITE" id="PS50893">
    <property type="entry name" value="ABC_TRANSPORTER_2"/>
    <property type="match status" value="1"/>
</dbReference>
<evidence type="ECO:0000256" key="1">
    <source>
        <dbReference type="ARBA" id="ARBA00005417"/>
    </source>
</evidence>
<dbReference type="GO" id="GO:0016887">
    <property type="term" value="F:ATP hydrolysis activity"/>
    <property type="evidence" value="ECO:0007669"/>
    <property type="project" value="InterPro"/>
</dbReference>
<dbReference type="InterPro" id="IPR027417">
    <property type="entry name" value="P-loop_NTPase"/>
</dbReference>
<accession>A0A6I6CTN8</accession>
<dbReference type="Pfam" id="PF00005">
    <property type="entry name" value="ABC_tran"/>
    <property type="match status" value="1"/>
</dbReference>
<dbReference type="SUPFAM" id="SSF52540">
    <property type="entry name" value="P-loop containing nucleoside triphosphate hydrolases"/>
    <property type="match status" value="1"/>
</dbReference>
<organism evidence="7 8">
    <name type="scientific">Wolbachia pipientis</name>
    <dbReference type="NCBI Taxonomy" id="955"/>
    <lineage>
        <taxon>Bacteria</taxon>
        <taxon>Pseudomonadati</taxon>
        <taxon>Pseudomonadota</taxon>
        <taxon>Alphaproteobacteria</taxon>
        <taxon>Rickettsiales</taxon>
        <taxon>Anaplasmataceae</taxon>
        <taxon>Wolbachieae</taxon>
        <taxon>Wolbachia</taxon>
    </lineage>
</organism>
<dbReference type="EMBL" id="CP037426">
    <property type="protein sequence ID" value="QGT15913.1"/>
    <property type="molecule type" value="Genomic_DNA"/>
</dbReference>
<proteinExistence type="inferred from homology"/>
<gene>
    <name evidence="7" type="ORF">E0495_01060</name>
</gene>
<dbReference type="InterPro" id="IPR050086">
    <property type="entry name" value="MetN_ABC_transporter-like"/>
</dbReference>
<evidence type="ECO:0000256" key="3">
    <source>
        <dbReference type="ARBA" id="ARBA00022741"/>
    </source>
</evidence>
<evidence type="ECO:0000256" key="4">
    <source>
        <dbReference type="ARBA" id="ARBA00022840"/>
    </source>
</evidence>
<dbReference type="InterPro" id="IPR017871">
    <property type="entry name" value="ABC_transporter-like_CS"/>
</dbReference>
<dbReference type="PANTHER" id="PTHR43166:SF4">
    <property type="entry name" value="PHOSPHONATES IMPORT ATP-BINDING PROTEIN PHNC"/>
    <property type="match status" value="1"/>
</dbReference>
<dbReference type="Proteomes" id="UP000422744">
    <property type="component" value="Chromosome"/>
</dbReference>
<name>A0A6I6CTN8_WOLPI</name>
<dbReference type="InterPro" id="IPR003593">
    <property type="entry name" value="AAA+_ATPase"/>
</dbReference>
<dbReference type="RefSeq" id="WP_065094901.1">
    <property type="nucleotide sequence ID" value="NZ_CP037426.1"/>
</dbReference>
<keyword evidence="3" id="KW-0547">Nucleotide-binding</keyword>
<dbReference type="GO" id="GO:0005524">
    <property type="term" value="F:ATP binding"/>
    <property type="evidence" value="ECO:0007669"/>
    <property type="project" value="UniProtKB-KW"/>
</dbReference>
<dbReference type="AlphaFoldDB" id="A0A6I6CTN8"/>
<keyword evidence="4 7" id="KW-0067">ATP-binding</keyword>
<keyword evidence="2" id="KW-0813">Transport</keyword>
<dbReference type="InterPro" id="IPR003439">
    <property type="entry name" value="ABC_transporter-like_ATP-bd"/>
</dbReference>